<gene>
    <name evidence="2" type="ORF">GMST_02000</name>
</gene>
<dbReference type="CDD" id="cd00063">
    <property type="entry name" value="FN3"/>
    <property type="match status" value="1"/>
</dbReference>
<dbReference type="InterPro" id="IPR013783">
    <property type="entry name" value="Ig-like_fold"/>
</dbReference>
<dbReference type="InterPro" id="IPR003961">
    <property type="entry name" value="FN3_dom"/>
</dbReference>
<dbReference type="RefSeq" id="WP_183352732.1">
    <property type="nucleotide sequence ID" value="NZ_BLXX01000001.1"/>
</dbReference>
<reference evidence="3" key="1">
    <citation type="submission" date="2020-06" db="EMBL/GenBank/DDBJ databases">
        <title>Draft genomic sequence of Geomonas sp. Red330.</title>
        <authorList>
            <person name="Itoh H."/>
            <person name="Zhenxing X."/>
            <person name="Ushijima N."/>
            <person name="Masuda Y."/>
            <person name="Shiratori Y."/>
            <person name="Senoo K."/>
        </authorList>
    </citation>
    <scope>NUCLEOTIDE SEQUENCE [LARGE SCALE GENOMIC DNA]</scope>
    <source>
        <strain evidence="3">Red330</strain>
    </source>
</reference>
<name>A0A6V8MD12_9BACT</name>
<sequence length="217" mass="23922">MLPGLDLLEINLRGLSHAELIVKVNTIIEMSRKHPGLQNISPDVPGPDLLEKINVDYAASVQAAANGGGRRANEERDEKRLEVLEHAMMWGQHVVILSKTRKDPSLLQDNGFDQKKQQGRQSKSKNGPTPVPEARVKHGDTGELILIVKQIVGRGTYEVRYTTTPNDPESFTDGGHHTLCQIALKGFVPGTKYFFSLRYHGPNGTSAWSDPISIIAL</sequence>
<dbReference type="Gene3D" id="2.60.40.10">
    <property type="entry name" value="Immunoglobulins"/>
    <property type="match status" value="1"/>
</dbReference>
<accession>A0A6V8MD12</accession>
<organism evidence="2 3">
    <name type="scientific">Geomonas silvestris</name>
    <dbReference type="NCBI Taxonomy" id="2740184"/>
    <lineage>
        <taxon>Bacteria</taxon>
        <taxon>Pseudomonadati</taxon>
        <taxon>Thermodesulfobacteriota</taxon>
        <taxon>Desulfuromonadia</taxon>
        <taxon>Geobacterales</taxon>
        <taxon>Geobacteraceae</taxon>
        <taxon>Geomonas</taxon>
    </lineage>
</organism>
<evidence type="ECO:0008006" key="4">
    <source>
        <dbReference type="Google" id="ProtNLM"/>
    </source>
</evidence>
<evidence type="ECO:0000313" key="3">
    <source>
        <dbReference type="Proteomes" id="UP000556026"/>
    </source>
</evidence>
<keyword evidence="3" id="KW-1185">Reference proteome</keyword>
<feature type="region of interest" description="Disordered" evidence="1">
    <location>
        <begin position="106"/>
        <end position="136"/>
    </location>
</feature>
<dbReference type="InterPro" id="IPR036116">
    <property type="entry name" value="FN3_sf"/>
</dbReference>
<evidence type="ECO:0000313" key="2">
    <source>
        <dbReference type="EMBL" id="GFO57875.1"/>
    </source>
</evidence>
<evidence type="ECO:0000256" key="1">
    <source>
        <dbReference type="SAM" id="MobiDB-lite"/>
    </source>
</evidence>
<comment type="caution">
    <text evidence="2">The sequence shown here is derived from an EMBL/GenBank/DDBJ whole genome shotgun (WGS) entry which is preliminary data.</text>
</comment>
<dbReference type="AlphaFoldDB" id="A0A6V8MD12"/>
<dbReference type="Proteomes" id="UP000556026">
    <property type="component" value="Unassembled WGS sequence"/>
</dbReference>
<dbReference type="EMBL" id="BLXX01000001">
    <property type="protein sequence ID" value="GFO57875.1"/>
    <property type="molecule type" value="Genomic_DNA"/>
</dbReference>
<dbReference type="SUPFAM" id="SSF49265">
    <property type="entry name" value="Fibronectin type III"/>
    <property type="match status" value="1"/>
</dbReference>
<proteinExistence type="predicted"/>
<protein>
    <recommendedName>
        <fullName evidence="4">Fibronectin type-III domain-containing protein</fullName>
    </recommendedName>
</protein>